<accession>A0ABV0AC03</accession>
<dbReference type="Proteomes" id="UP001416393">
    <property type="component" value="Unassembled WGS sequence"/>
</dbReference>
<dbReference type="Gene3D" id="2.40.170.20">
    <property type="entry name" value="TonB-dependent receptor, beta-barrel domain"/>
    <property type="match status" value="1"/>
</dbReference>
<dbReference type="EMBL" id="JAZHYP010000002">
    <property type="protein sequence ID" value="MEN3323410.1"/>
    <property type="molecule type" value="Genomic_DNA"/>
</dbReference>
<protein>
    <submittedName>
        <fullName evidence="5">TonB-dependent receptor</fullName>
    </submittedName>
</protein>
<dbReference type="InterPro" id="IPR036942">
    <property type="entry name" value="Beta-barrel_TonB_sf"/>
</dbReference>
<sequence length="941" mass="105957">MKRIKKLLFFIFGICTVLIASAQQTIIKGSVNDGVNFQPIANVIITIEETNQSTQTNTDGAFIFKEDVPLGEQILRISKEGFITKRFPIVVNEFKIVDISDMTLEEDLSESHDLFTIMLSDDELDDDIGGIDNISGILQSSLDVFQRTAAFEFSSSFFRMRGLDSDNGSVLINGIEMNKLFNGRPQWSNWGGLNDVFRNQELTSGLTPSNYNFGGVLGSTNINTRASDYRSGGRITYSSSNRSYTNRLMASYASGLLKNDWAFAISLGRRWGNEGYQDATIYESNSFFTSVEKKLNDKHSFNFTGIYAPNRRGKSSPNTQEVYDLKGIKYNEYWGWQEGKKRNSRIKDVDEPILILSHFWDVTKKTSLNNTVAYQFGKQGNSRLDYNGTDLVNGFPEGGGSNPSATYYQKLPSYFERNFPNDLGFAYIAQQEFLNKGQINWNDLYSANISNTVNGGNAVYALYEDRVDDKQVTFNSTMNSQINEHVLFNGSINYKSLKSENYAKVLDLLGATGYLDVDGYANDFENNPEAIQNDLLNPNRIVGVGDTFKYNYNFNAEVIIGYAQLQFKYNKIDFYVAGSITSTSSQREGIYENGSFPGNQSFGKGKKINFLGSGAKAGTTYKISGKHVFDVNVGYISKAPSIQNTYSNSRENHNIVPNISEEKITSIDASYIFRSSIVNAKLTGYYTKIKDANEISFFFADGIGAINAFAENEFKEDANFVQEILQGVEKKHFGAELGIEAQVTTTIKLKGALAMGQFTYDNNPNLYLSSEDFTNVYLGKSNLKNYKLAAGPHTAYSLGFEYRDPDYWWFGATANFFSNTYIDISPLTRSSNFNTDVDGQSFNDYDQTLAKALLKQERFDDYMVINLTGGKSWRIKDKYIGSFVSVNNLLDEVYKTGGFEQSRNANFRELRDDKALNKPVFGSKYWYGRGATYFVNVNYRF</sequence>
<comment type="subcellular location">
    <subcellularLocation>
        <location evidence="1">Cell outer membrane</location>
    </subcellularLocation>
</comment>
<keyword evidence="4" id="KW-0732">Signal</keyword>
<dbReference type="Gene3D" id="2.60.40.1120">
    <property type="entry name" value="Carboxypeptidase-like, regulatory domain"/>
    <property type="match status" value="1"/>
</dbReference>
<keyword evidence="6" id="KW-1185">Reference proteome</keyword>
<proteinExistence type="predicted"/>
<dbReference type="RefSeq" id="WP_346240984.1">
    <property type="nucleotide sequence ID" value="NZ_JAZHYP010000002.1"/>
</dbReference>
<evidence type="ECO:0000313" key="5">
    <source>
        <dbReference type="EMBL" id="MEN3323410.1"/>
    </source>
</evidence>
<keyword evidence="3" id="KW-0998">Cell outer membrane</keyword>
<feature type="signal peptide" evidence="4">
    <location>
        <begin position="1"/>
        <end position="22"/>
    </location>
</feature>
<name>A0ABV0AC03_9FLAO</name>
<gene>
    <name evidence="5" type="ORF">VP395_06700</name>
</gene>
<evidence type="ECO:0000313" key="6">
    <source>
        <dbReference type="Proteomes" id="UP001416393"/>
    </source>
</evidence>
<evidence type="ECO:0000256" key="1">
    <source>
        <dbReference type="ARBA" id="ARBA00004442"/>
    </source>
</evidence>
<dbReference type="SUPFAM" id="SSF49464">
    <property type="entry name" value="Carboxypeptidase regulatory domain-like"/>
    <property type="match status" value="1"/>
</dbReference>
<evidence type="ECO:0000256" key="4">
    <source>
        <dbReference type="SAM" id="SignalP"/>
    </source>
</evidence>
<evidence type="ECO:0000256" key="3">
    <source>
        <dbReference type="ARBA" id="ARBA00023237"/>
    </source>
</evidence>
<reference evidence="5 6" key="1">
    <citation type="submission" date="2024-01" db="EMBL/GenBank/DDBJ databases">
        <title>Mariniflexile litorale sp. nov., isolated from the shallow sediments of the Sea of Japan.</title>
        <authorList>
            <person name="Romanenko L."/>
            <person name="Bystritskaya E."/>
            <person name="Isaeva M."/>
        </authorList>
    </citation>
    <scope>NUCLEOTIDE SEQUENCE [LARGE SCALE GENOMIC DNA]</scope>
    <source>
        <strain evidence="5 6">KCTC 32427</strain>
    </source>
</reference>
<feature type="chain" id="PRO_5047378468" evidence="4">
    <location>
        <begin position="23"/>
        <end position="941"/>
    </location>
</feature>
<dbReference type="Pfam" id="PF13715">
    <property type="entry name" value="CarbopepD_reg_2"/>
    <property type="match status" value="1"/>
</dbReference>
<comment type="caution">
    <text evidence="5">The sequence shown here is derived from an EMBL/GenBank/DDBJ whole genome shotgun (WGS) entry which is preliminary data.</text>
</comment>
<evidence type="ECO:0000256" key="2">
    <source>
        <dbReference type="ARBA" id="ARBA00023136"/>
    </source>
</evidence>
<keyword evidence="5" id="KW-0675">Receptor</keyword>
<organism evidence="5 6">
    <name type="scientific">Mariniflexile soesokkakense</name>
    <dbReference type="NCBI Taxonomy" id="1343160"/>
    <lineage>
        <taxon>Bacteria</taxon>
        <taxon>Pseudomonadati</taxon>
        <taxon>Bacteroidota</taxon>
        <taxon>Flavobacteriia</taxon>
        <taxon>Flavobacteriales</taxon>
        <taxon>Flavobacteriaceae</taxon>
        <taxon>Mariniflexile</taxon>
    </lineage>
</organism>
<keyword evidence="2" id="KW-0472">Membrane</keyword>
<dbReference type="InterPro" id="IPR008969">
    <property type="entry name" value="CarboxyPept-like_regulatory"/>
</dbReference>
<dbReference type="SUPFAM" id="SSF56935">
    <property type="entry name" value="Porins"/>
    <property type="match status" value="1"/>
</dbReference>